<dbReference type="GO" id="GO:0016491">
    <property type="term" value="F:oxidoreductase activity"/>
    <property type="evidence" value="ECO:0007669"/>
    <property type="project" value="UniProtKB-KW"/>
</dbReference>
<evidence type="ECO:0000256" key="1">
    <source>
        <dbReference type="ARBA" id="ARBA00004651"/>
    </source>
</evidence>
<dbReference type="PRINTS" id="PR01437">
    <property type="entry name" value="NUOXDRDTASE4"/>
</dbReference>
<feature type="transmembrane region" description="Helical" evidence="8">
    <location>
        <begin position="436"/>
        <end position="462"/>
    </location>
</feature>
<feature type="transmembrane region" description="Helical" evidence="8">
    <location>
        <begin position="513"/>
        <end position="535"/>
    </location>
</feature>
<keyword evidence="5" id="KW-0560">Oxidoreductase</keyword>
<keyword evidence="2" id="KW-1003">Cell membrane</keyword>
<dbReference type="GO" id="GO:0008137">
    <property type="term" value="F:NADH dehydrogenase (ubiquinone) activity"/>
    <property type="evidence" value="ECO:0007669"/>
    <property type="project" value="InterPro"/>
</dbReference>
<dbReference type="OrthoDB" id="9807568at2"/>
<dbReference type="KEGG" id="dai:Desaci_0322"/>
<proteinExistence type="predicted"/>
<comment type="subcellular location">
    <subcellularLocation>
        <location evidence="1">Cell membrane</location>
        <topology evidence="1">Multi-pass membrane protein</topology>
    </subcellularLocation>
    <subcellularLocation>
        <location evidence="7">Membrane</location>
        <topology evidence="7">Multi-pass membrane protein</topology>
    </subcellularLocation>
</comment>
<dbReference type="Pfam" id="PF00361">
    <property type="entry name" value="Proton_antipo_M"/>
    <property type="match status" value="1"/>
</dbReference>
<dbReference type="PANTHER" id="PTHR42682:SF3">
    <property type="entry name" value="FORMATE HYDROGENLYASE SUBUNIT 3-RELATED"/>
    <property type="match status" value="1"/>
</dbReference>
<feature type="transmembrane region" description="Helical" evidence="8">
    <location>
        <begin position="314"/>
        <end position="337"/>
    </location>
</feature>
<feature type="transmembrane region" description="Helical" evidence="8">
    <location>
        <begin position="666"/>
        <end position="683"/>
    </location>
</feature>
<evidence type="ECO:0000256" key="6">
    <source>
        <dbReference type="ARBA" id="ARBA00023136"/>
    </source>
</evidence>
<protein>
    <submittedName>
        <fullName evidence="10">Formate hydrogenlyase subunit 3/multisubunit Na+/H+ antiporter, MnhD subunit</fullName>
    </submittedName>
</protein>
<dbReference type="InterPro" id="IPR052175">
    <property type="entry name" value="ComplexI-like_HydComp"/>
</dbReference>
<evidence type="ECO:0000256" key="5">
    <source>
        <dbReference type="ARBA" id="ARBA00023002"/>
    </source>
</evidence>
<dbReference type="Proteomes" id="UP000002892">
    <property type="component" value="Chromosome"/>
</dbReference>
<reference evidence="10 11" key="1">
    <citation type="journal article" date="2012" name="J. Bacteriol.">
        <title>Complete genome sequences of Desulfosporosinus orientis DSM765T, Desulfosporosinus youngiae DSM17734T, Desulfosporosinus meridiei DSM13257T, and Desulfosporosinus acidiphilus DSM22704T.</title>
        <authorList>
            <person name="Pester M."/>
            <person name="Brambilla E."/>
            <person name="Alazard D."/>
            <person name="Rattei T."/>
            <person name="Weinmaier T."/>
            <person name="Han J."/>
            <person name="Lucas S."/>
            <person name="Lapidus A."/>
            <person name="Cheng J.F."/>
            <person name="Goodwin L."/>
            <person name="Pitluck S."/>
            <person name="Peters L."/>
            <person name="Ovchinnikova G."/>
            <person name="Teshima H."/>
            <person name="Detter J.C."/>
            <person name="Han C.S."/>
            <person name="Tapia R."/>
            <person name="Land M.L."/>
            <person name="Hauser L."/>
            <person name="Kyrpides N.C."/>
            <person name="Ivanova N.N."/>
            <person name="Pagani I."/>
            <person name="Huntmann M."/>
            <person name="Wei C.L."/>
            <person name="Davenport K.W."/>
            <person name="Daligault H."/>
            <person name="Chain P.S."/>
            <person name="Chen A."/>
            <person name="Mavromatis K."/>
            <person name="Markowitz V."/>
            <person name="Szeto E."/>
            <person name="Mikhailova N."/>
            <person name="Pati A."/>
            <person name="Wagner M."/>
            <person name="Woyke T."/>
            <person name="Ollivier B."/>
            <person name="Klenk H.P."/>
            <person name="Spring S."/>
            <person name="Loy A."/>
        </authorList>
    </citation>
    <scope>NUCLEOTIDE SEQUENCE [LARGE SCALE GENOMIC DNA]</scope>
    <source>
        <strain evidence="11">DSM 22704 / JCM 16185 / SJ4</strain>
    </source>
</reference>
<dbReference type="EMBL" id="CP003639">
    <property type="protein sequence ID" value="AFM39394.1"/>
    <property type="molecule type" value="Genomic_DNA"/>
</dbReference>
<feature type="transmembrane region" description="Helical" evidence="8">
    <location>
        <begin position="124"/>
        <end position="142"/>
    </location>
</feature>
<feature type="domain" description="NADH:quinone oxidoreductase/Mrp antiporter transmembrane" evidence="9">
    <location>
        <begin position="145"/>
        <end position="429"/>
    </location>
</feature>
<dbReference type="InterPro" id="IPR003918">
    <property type="entry name" value="NADH_UbQ_OxRdtase"/>
</dbReference>
<dbReference type="GO" id="GO:0005886">
    <property type="term" value="C:plasma membrane"/>
    <property type="evidence" value="ECO:0007669"/>
    <property type="project" value="UniProtKB-SubCell"/>
</dbReference>
<keyword evidence="4 8" id="KW-1133">Transmembrane helix</keyword>
<keyword evidence="11" id="KW-1185">Reference proteome</keyword>
<dbReference type="STRING" id="646529.Desaci_0322"/>
<dbReference type="eggNOG" id="COG0651">
    <property type="taxonomic scope" value="Bacteria"/>
</dbReference>
<feature type="transmembrane region" description="Helical" evidence="8">
    <location>
        <begin position="483"/>
        <end position="507"/>
    </location>
</feature>
<dbReference type="InterPro" id="IPR001750">
    <property type="entry name" value="ND/Mrp_TM"/>
</dbReference>
<evidence type="ECO:0000256" key="7">
    <source>
        <dbReference type="RuleBase" id="RU000320"/>
    </source>
</evidence>
<sequence>MELFLRNLLVTSISLYVLGAALAIVNLFSKRQKNGSAGNIISMIINGICIVASGLGAAASLAKILLLANSLKLLSIPSVIPFMTLDMNLDNLSAFFVLALSVLVFCVSIYSIGYLSQYKGKRNIGLFNFLYTTFILSMICVLTSANTVFFYISWEAMSLLSYFLVVFESEKEENTKAGTLYIVMTHIATALLLIGFIIIYSYTKSFALSANTLAVPGMAKNIVFVLFLIGFGTKAGIIPLHIWLPHAHPAAPSNVSALMSGIMIKTAIYGLVRFVLCYLGIQNTWWGIVILILGILSAVLGVAYTSMEHNIKRLLAFCSVENIGIILIGLGVSFIAFALHHQIVGGLALTAALLHTFNHTLFKGGLFLGAGAIQYATHTKNIEDLGGLIKTMPLTALFVLCFSLAISAIVPFNGFVSEWLTYQSLFATILPEHIGLNFLAVLAVAALALTGALAAAAFVKLFGISFLGSPRTEQAAKAQDVPATMTIGMGILAALCLGIGLFPLTMIKLLDKVIFSLGGGSIYGQLRGGFLLAYYPLTISVNSISPFVFILALGAIILLALIVIRIVGGKYSEGRYGTWDCGFEALNSRMQYSATGFSKPIMIVFRALFRPIRKTISEGDSQYHPESIMYSTTVTSIFEDYLYEPLYRALLKFSKRTKFRVQTGSIHNYLFYIFALVLLLMLYNRIA</sequence>
<dbReference type="GO" id="GO:0016829">
    <property type="term" value="F:lyase activity"/>
    <property type="evidence" value="ECO:0007669"/>
    <property type="project" value="UniProtKB-KW"/>
</dbReference>
<dbReference type="GO" id="GO:0042773">
    <property type="term" value="P:ATP synthesis coupled electron transport"/>
    <property type="evidence" value="ECO:0007669"/>
    <property type="project" value="InterPro"/>
</dbReference>
<keyword evidence="3 7" id="KW-0812">Transmembrane</keyword>
<feature type="transmembrane region" description="Helical" evidence="8">
    <location>
        <begin position="547"/>
        <end position="567"/>
    </location>
</feature>
<feature type="transmembrane region" description="Helical" evidence="8">
    <location>
        <begin position="256"/>
        <end position="281"/>
    </location>
</feature>
<keyword evidence="6 8" id="KW-0472">Membrane</keyword>
<feature type="transmembrane region" description="Helical" evidence="8">
    <location>
        <begin position="222"/>
        <end position="244"/>
    </location>
</feature>
<feature type="transmembrane region" description="Helical" evidence="8">
    <location>
        <begin position="287"/>
        <end position="307"/>
    </location>
</feature>
<feature type="transmembrane region" description="Helical" evidence="8">
    <location>
        <begin position="92"/>
        <end position="112"/>
    </location>
</feature>
<feature type="transmembrane region" description="Helical" evidence="8">
    <location>
        <begin position="343"/>
        <end position="373"/>
    </location>
</feature>
<evidence type="ECO:0000259" key="9">
    <source>
        <dbReference type="Pfam" id="PF00361"/>
    </source>
</evidence>
<feature type="transmembrane region" description="Helical" evidence="8">
    <location>
        <begin position="6"/>
        <end position="28"/>
    </location>
</feature>
<organism evidence="10 11">
    <name type="scientific">Desulfosporosinus acidiphilus (strain DSM 22704 / JCM 16185 / SJ4)</name>
    <dbReference type="NCBI Taxonomy" id="646529"/>
    <lineage>
        <taxon>Bacteria</taxon>
        <taxon>Bacillati</taxon>
        <taxon>Bacillota</taxon>
        <taxon>Clostridia</taxon>
        <taxon>Eubacteriales</taxon>
        <taxon>Desulfitobacteriaceae</taxon>
        <taxon>Desulfosporosinus</taxon>
    </lineage>
</organism>
<evidence type="ECO:0000313" key="11">
    <source>
        <dbReference type="Proteomes" id="UP000002892"/>
    </source>
</evidence>
<feature type="transmembrane region" description="Helical" evidence="8">
    <location>
        <begin position="40"/>
        <end position="68"/>
    </location>
</feature>
<evidence type="ECO:0000256" key="3">
    <source>
        <dbReference type="ARBA" id="ARBA00022692"/>
    </source>
</evidence>
<evidence type="ECO:0000256" key="4">
    <source>
        <dbReference type="ARBA" id="ARBA00022989"/>
    </source>
</evidence>
<dbReference type="PANTHER" id="PTHR42682">
    <property type="entry name" value="HYDROGENASE-4 COMPONENT F"/>
    <property type="match status" value="1"/>
</dbReference>
<dbReference type="RefSeq" id="WP_014825408.1">
    <property type="nucleotide sequence ID" value="NC_018068.1"/>
</dbReference>
<name>I4D0S0_DESAJ</name>
<feature type="transmembrane region" description="Helical" evidence="8">
    <location>
        <begin position="394"/>
        <end position="416"/>
    </location>
</feature>
<accession>I4D0S0</accession>
<keyword evidence="10" id="KW-0456">Lyase</keyword>
<feature type="transmembrane region" description="Helical" evidence="8">
    <location>
        <begin position="179"/>
        <end position="202"/>
    </location>
</feature>
<gene>
    <name evidence="10" type="ordered locus">Desaci_0322</name>
</gene>
<evidence type="ECO:0000313" key="10">
    <source>
        <dbReference type="EMBL" id="AFM39394.1"/>
    </source>
</evidence>
<dbReference type="AlphaFoldDB" id="I4D0S0"/>
<evidence type="ECO:0000256" key="2">
    <source>
        <dbReference type="ARBA" id="ARBA00022475"/>
    </source>
</evidence>
<evidence type="ECO:0000256" key="8">
    <source>
        <dbReference type="SAM" id="Phobius"/>
    </source>
</evidence>
<dbReference type="HOGENOM" id="CLU_007100_8_1_9"/>